<dbReference type="FunCoup" id="A0A3Q7FEV1">
    <property type="interactions" value="287"/>
</dbReference>
<keyword evidence="1" id="KW-1133">Transmembrane helix</keyword>
<keyword evidence="3" id="KW-1185">Reference proteome</keyword>
<feature type="transmembrane region" description="Helical" evidence="1">
    <location>
        <begin position="21"/>
        <end position="42"/>
    </location>
</feature>
<evidence type="ECO:0000313" key="3">
    <source>
        <dbReference type="Proteomes" id="UP000004994"/>
    </source>
</evidence>
<dbReference type="OMA" id="KKTAPPC"/>
<proteinExistence type="predicted"/>
<dbReference type="PANTHER" id="PTHR15852:SF29">
    <property type="entry name" value="PLASTID TRANSCRIPTIONALLY ACTIVE PROTEIN"/>
    <property type="match status" value="1"/>
</dbReference>
<keyword evidence="1" id="KW-0472">Membrane</keyword>
<keyword evidence="1" id="KW-0812">Transmembrane</keyword>
<dbReference type="SUPFAM" id="SSF57938">
    <property type="entry name" value="DnaJ/Hsp40 cysteine-rich domain"/>
    <property type="match status" value="1"/>
</dbReference>
<evidence type="ECO:0000256" key="1">
    <source>
        <dbReference type="SAM" id="Phobius"/>
    </source>
</evidence>
<reference evidence="2" key="2">
    <citation type="submission" date="2019-01" db="UniProtKB">
        <authorList>
            <consortium name="EnsemblPlants"/>
        </authorList>
    </citation>
    <scope>IDENTIFICATION</scope>
    <source>
        <strain evidence="2">cv. Heinz 1706</strain>
    </source>
</reference>
<dbReference type="Proteomes" id="UP000004994">
    <property type="component" value="Chromosome 3"/>
</dbReference>
<dbReference type="Gramene" id="Solyc03g025690.3.1">
    <property type="protein sequence ID" value="Solyc03g025690.3.1"/>
    <property type="gene ID" value="Solyc03g025690.3"/>
</dbReference>
<protein>
    <submittedName>
        <fullName evidence="2">Uncharacterized protein</fullName>
    </submittedName>
</protein>
<reference evidence="2" key="1">
    <citation type="journal article" date="2012" name="Nature">
        <title>The tomato genome sequence provides insights into fleshy fruit evolution.</title>
        <authorList>
            <consortium name="Tomato Genome Consortium"/>
        </authorList>
    </citation>
    <scope>NUCLEOTIDE SEQUENCE [LARGE SCALE GENOMIC DNA]</scope>
    <source>
        <strain evidence="2">cv. Heinz 1706</strain>
    </source>
</reference>
<accession>A0A3Q7FEV1</accession>
<dbReference type="PANTHER" id="PTHR15852">
    <property type="entry name" value="PLASTID TRANSCRIPTIONALLY ACTIVE PROTEIN"/>
    <property type="match status" value="1"/>
</dbReference>
<dbReference type="AlphaFoldDB" id="A0A3Q7FEV1"/>
<sequence>KIKKSSTYHKVKQSGEMIPPLLRTLATGSIVLLGGAVSISALTTSVLRHKALINKAKFGKLCLYCRGIGFYKCKLCNANGTIKWSPLYDPLFINPCVCPTCEGNKIQRCLNCLGDGRV</sequence>
<evidence type="ECO:0000313" key="2">
    <source>
        <dbReference type="EnsemblPlants" id="Solyc03g025690.3.1"/>
    </source>
</evidence>
<dbReference type="InParanoid" id="A0A3Q7FEV1"/>
<organism evidence="2">
    <name type="scientific">Solanum lycopersicum</name>
    <name type="common">Tomato</name>
    <name type="synonym">Lycopersicon esculentum</name>
    <dbReference type="NCBI Taxonomy" id="4081"/>
    <lineage>
        <taxon>Eukaryota</taxon>
        <taxon>Viridiplantae</taxon>
        <taxon>Streptophyta</taxon>
        <taxon>Embryophyta</taxon>
        <taxon>Tracheophyta</taxon>
        <taxon>Spermatophyta</taxon>
        <taxon>Magnoliopsida</taxon>
        <taxon>eudicotyledons</taxon>
        <taxon>Gunneridae</taxon>
        <taxon>Pentapetalae</taxon>
        <taxon>asterids</taxon>
        <taxon>lamiids</taxon>
        <taxon>Solanales</taxon>
        <taxon>Solanaceae</taxon>
        <taxon>Solanoideae</taxon>
        <taxon>Solaneae</taxon>
        <taxon>Solanum</taxon>
        <taxon>Solanum subgen. Lycopersicon</taxon>
    </lineage>
</organism>
<dbReference type="EnsemblPlants" id="Solyc03g025690.3.1">
    <property type="protein sequence ID" value="Solyc03g025690.3.1"/>
    <property type="gene ID" value="Solyc03g025690.3"/>
</dbReference>
<dbReference type="PaxDb" id="4081-Solyc03g025690.2.1"/>
<dbReference type="InterPro" id="IPR036410">
    <property type="entry name" value="HSP_DnaJ_Cys-rich_dom_sf"/>
</dbReference>
<name>A0A3Q7FEV1_SOLLC</name>